<keyword evidence="6 8" id="KW-0139">CF(1)</keyword>
<evidence type="ECO:0000313" key="12">
    <source>
        <dbReference type="Proteomes" id="UP001180840"/>
    </source>
</evidence>
<evidence type="ECO:0000313" key="11">
    <source>
        <dbReference type="EMBL" id="MDR7329121.1"/>
    </source>
</evidence>
<dbReference type="CDD" id="cd12152">
    <property type="entry name" value="F1-ATPase_delta"/>
    <property type="match status" value="1"/>
</dbReference>
<evidence type="ECO:0000256" key="7">
    <source>
        <dbReference type="ARBA" id="ARBA00023310"/>
    </source>
</evidence>
<proteinExistence type="inferred from homology"/>
<comment type="subunit">
    <text evidence="8 9">F-type ATPases have 2 components, CF(1) - the catalytic core - and CF(0) - the membrane proton channel. CF(1) has five subunits: alpha(3), beta(3), gamma(1), delta(1), epsilon(1). CF(0) has three main subunits: a, b and c.</text>
</comment>
<evidence type="ECO:0000256" key="8">
    <source>
        <dbReference type="HAMAP-Rule" id="MF_00530"/>
    </source>
</evidence>
<dbReference type="InterPro" id="IPR001469">
    <property type="entry name" value="ATP_synth_F1_dsu/esu"/>
</dbReference>
<evidence type="ECO:0000256" key="4">
    <source>
        <dbReference type="ARBA" id="ARBA00023065"/>
    </source>
</evidence>
<dbReference type="EMBL" id="JAVDXZ010000001">
    <property type="protein sequence ID" value="MDR7329121.1"/>
    <property type="molecule type" value="Genomic_DNA"/>
</dbReference>
<dbReference type="NCBIfam" id="NF001852">
    <property type="entry name" value="PRK00571.2-5"/>
    <property type="match status" value="1"/>
</dbReference>
<evidence type="ECO:0000256" key="3">
    <source>
        <dbReference type="ARBA" id="ARBA00022448"/>
    </source>
</evidence>
<keyword evidence="12" id="KW-1185">Reference proteome</keyword>
<evidence type="ECO:0000259" key="10">
    <source>
        <dbReference type="Pfam" id="PF02823"/>
    </source>
</evidence>
<evidence type="ECO:0000256" key="2">
    <source>
        <dbReference type="ARBA" id="ARBA00005712"/>
    </source>
</evidence>
<comment type="subcellular location">
    <subcellularLocation>
        <location evidence="1 8">Cell membrane</location>
        <topology evidence="1 8">Peripheral membrane protein</topology>
    </subcellularLocation>
</comment>
<dbReference type="RefSeq" id="WP_290198089.1">
    <property type="nucleotide sequence ID" value="NZ_CP047654.1"/>
</dbReference>
<dbReference type="InterPro" id="IPR020546">
    <property type="entry name" value="ATP_synth_F1_dsu/esu_N"/>
</dbReference>
<accession>A0ABU1ZW14</accession>
<comment type="function">
    <text evidence="8">Produces ATP from ADP in the presence of a proton gradient across the membrane.</text>
</comment>
<keyword evidence="3 8" id="KW-0813">Transport</keyword>
<reference evidence="11" key="1">
    <citation type="submission" date="2023-07" db="EMBL/GenBank/DDBJ databases">
        <title>Sequencing the genomes of 1000 actinobacteria strains.</title>
        <authorList>
            <person name="Klenk H.-P."/>
        </authorList>
    </citation>
    <scope>NUCLEOTIDE SEQUENCE</scope>
    <source>
        <strain evidence="11">DSM 107476</strain>
    </source>
</reference>
<evidence type="ECO:0000256" key="9">
    <source>
        <dbReference type="RuleBase" id="RU003656"/>
    </source>
</evidence>
<organism evidence="11 12">
    <name type="scientific">Corynebacterium guangdongense</name>
    <dbReference type="NCBI Taxonomy" id="1783348"/>
    <lineage>
        <taxon>Bacteria</taxon>
        <taxon>Bacillati</taxon>
        <taxon>Actinomycetota</taxon>
        <taxon>Actinomycetes</taxon>
        <taxon>Mycobacteriales</taxon>
        <taxon>Corynebacteriaceae</taxon>
        <taxon>Corynebacterium</taxon>
    </lineage>
</organism>
<dbReference type="PANTHER" id="PTHR13822:SF10">
    <property type="entry name" value="ATP SYNTHASE EPSILON CHAIN, CHLOROPLASTIC"/>
    <property type="match status" value="1"/>
</dbReference>
<dbReference type="SUPFAM" id="SSF51344">
    <property type="entry name" value="Epsilon subunit of F1F0-ATP synthase N-terminal domain"/>
    <property type="match status" value="1"/>
</dbReference>
<comment type="caution">
    <text evidence="11">The sequence shown here is derived from an EMBL/GenBank/DDBJ whole genome shotgun (WGS) entry which is preliminary data.</text>
</comment>
<keyword evidence="8" id="KW-0375">Hydrogen ion transport</keyword>
<evidence type="ECO:0000256" key="1">
    <source>
        <dbReference type="ARBA" id="ARBA00004202"/>
    </source>
</evidence>
<evidence type="ECO:0000256" key="5">
    <source>
        <dbReference type="ARBA" id="ARBA00023136"/>
    </source>
</evidence>
<dbReference type="HAMAP" id="MF_00530">
    <property type="entry name" value="ATP_synth_epsil_bac"/>
    <property type="match status" value="1"/>
</dbReference>
<dbReference type="Gene3D" id="2.60.15.10">
    <property type="entry name" value="F0F1 ATP synthase delta/epsilon subunit, N-terminal"/>
    <property type="match status" value="1"/>
</dbReference>
<dbReference type="NCBIfam" id="NF009977">
    <property type="entry name" value="PRK13442.1"/>
    <property type="match status" value="1"/>
</dbReference>
<evidence type="ECO:0000256" key="6">
    <source>
        <dbReference type="ARBA" id="ARBA00023196"/>
    </source>
</evidence>
<dbReference type="Pfam" id="PF02823">
    <property type="entry name" value="ATP-synt_DE_N"/>
    <property type="match status" value="1"/>
</dbReference>
<feature type="domain" description="ATP synthase F1 complex delta/epsilon subunit N-terminal" evidence="10">
    <location>
        <begin position="4"/>
        <end position="84"/>
    </location>
</feature>
<dbReference type="NCBIfam" id="TIGR01216">
    <property type="entry name" value="ATP_synt_epsi"/>
    <property type="match status" value="1"/>
</dbReference>
<dbReference type="Proteomes" id="UP001180840">
    <property type="component" value="Unassembled WGS sequence"/>
</dbReference>
<dbReference type="PANTHER" id="PTHR13822">
    <property type="entry name" value="ATP SYNTHASE DELTA/EPSILON CHAIN"/>
    <property type="match status" value="1"/>
</dbReference>
<protein>
    <recommendedName>
        <fullName evidence="8">ATP synthase epsilon chain</fullName>
    </recommendedName>
    <alternativeName>
        <fullName evidence="8">ATP synthase F1 sector epsilon subunit</fullName>
    </alternativeName>
    <alternativeName>
        <fullName evidence="8">F-ATPase epsilon subunit</fullName>
    </alternativeName>
</protein>
<keyword evidence="5 8" id="KW-0472">Membrane</keyword>
<gene>
    <name evidence="8" type="primary">atpC</name>
    <name evidence="11" type="ORF">J2S39_000797</name>
</gene>
<keyword evidence="8" id="KW-1003">Cell membrane</keyword>
<keyword evidence="4 8" id="KW-0406">Ion transport</keyword>
<name>A0ABU1ZW14_9CORY</name>
<comment type="similarity">
    <text evidence="2 8 9">Belongs to the ATPase epsilon chain family.</text>
</comment>
<keyword evidence="7 8" id="KW-0066">ATP synthesis</keyword>
<sequence>MAEFTVDLVSVDRLLWSGAATMVTAETVEGEIGVLPGHEPLLGQLADYGVVTITPADGEKKIAAVQGGFLSVAVDKVTVLADIAVWADEVDRVEAEANINSDYYPDRATARAGLKAIARAEKTSL</sequence>
<dbReference type="InterPro" id="IPR036771">
    <property type="entry name" value="ATPsynth_dsu/esu_N"/>
</dbReference>